<protein>
    <submittedName>
        <fullName evidence="2">Uncharacterized protein</fullName>
    </submittedName>
</protein>
<keyword evidence="3" id="KW-1185">Reference proteome</keyword>
<comment type="caution">
    <text evidence="2">The sequence shown here is derived from an EMBL/GenBank/DDBJ whole genome shotgun (WGS) entry which is preliminary data.</text>
</comment>
<feature type="region of interest" description="Disordered" evidence="1">
    <location>
        <begin position="22"/>
        <end position="45"/>
    </location>
</feature>
<evidence type="ECO:0000313" key="3">
    <source>
        <dbReference type="Proteomes" id="UP001500665"/>
    </source>
</evidence>
<gene>
    <name evidence="2" type="ORF">GCM10009550_20350</name>
</gene>
<dbReference type="Proteomes" id="UP001500665">
    <property type="component" value="Unassembled WGS sequence"/>
</dbReference>
<evidence type="ECO:0000313" key="2">
    <source>
        <dbReference type="EMBL" id="GAA0946068.1"/>
    </source>
</evidence>
<evidence type="ECO:0000256" key="1">
    <source>
        <dbReference type="SAM" id="MobiDB-lite"/>
    </source>
</evidence>
<reference evidence="2 3" key="1">
    <citation type="journal article" date="2019" name="Int. J. Syst. Evol. Microbiol.">
        <title>The Global Catalogue of Microorganisms (GCM) 10K type strain sequencing project: providing services to taxonomists for standard genome sequencing and annotation.</title>
        <authorList>
            <consortium name="The Broad Institute Genomics Platform"/>
            <consortium name="The Broad Institute Genome Sequencing Center for Infectious Disease"/>
            <person name="Wu L."/>
            <person name="Ma J."/>
        </authorList>
    </citation>
    <scope>NUCLEOTIDE SEQUENCE [LARGE SCALE GENOMIC DNA]</scope>
    <source>
        <strain evidence="2 3">JCM 10696</strain>
    </source>
</reference>
<sequence length="74" mass="8801">MGFKTVDFRPCPCGKRGFEDERQADRALGRAQAKRNRTADRHGTRRGIERERRYYECEFGTFHLTHKNREREAA</sequence>
<dbReference type="RefSeq" id="WP_344239198.1">
    <property type="nucleotide sequence ID" value="NZ_BAAAHH010000006.1"/>
</dbReference>
<accession>A0ABN1QR00</accession>
<name>A0ABN1QR00_9ACTN</name>
<proteinExistence type="predicted"/>
<organism evidence="2 3">
    <name type="scientific">Actinocorallia libanotica</name>
    <dbReference type="NCBI Taxonomy" id="46162"/>
    <lineage>
        <taxon>Bacteria</taxon>
        <taxon>Bacillati</taxon>
        <taxon>Actinomycetota</taxon>
        <taxon>Actinomycetes</taxon>
        <taxon>Streptosporangiales</taxon>
        <taxon>Thermomonosporaceae</taxon>
        <taxon>Actinocorallia</taxon>
    </lineage>
</organism>
<dbReference type="EMBL" id="BAAAHH010000006">
    <property type="protein sequence ID" value="GAA0946068.1"/>
    <property type="molecule type" value="Genomic_DNA"/>
</dbReference>